<evidence type="ECO:0000313" key="1">
    <source>
        <dbReference type="EMBL" id="KAK7017786.1"/>
    </source>
</evidence>
<evidence type="ECO:0000313" key="2">
    <source>
        <dbReference type="Proteomes" id="UP001362999"/>
    </source>
</evidence>
<name>A0AAW0AX67_9AGAR</name>
<reference evidence="1 2" key="1">
    <citation type="journal article" date="2024" name="J Genomics">
        <title>Draft genome sequencing and assembly of Favolaschia claudopus CIRM-BRFM 2984 isolated from oak limbs.</title>
        <authorList>
            <person name="Navarro D."/>
            <person name="Drula E."/>
            <person name="Chaduli D."/>
            <person name="Cazenave R."/>
            <person name="Ahrendt S."/>
            <person name="Wang J."/>
            <person name="Lipzen A."/>
            <person name="Daum C."/>
            <person name="Barry K."/>
            <person name="Grigoriev I.V."/>
            <person name="Favel A."/>
            <person name="Rosso M.N."/>
            <person name="Martin F."/>
        </authorList>
    </citation>
    <scope>NUCLEOTIDE SEQUENCE [LARGE SCALE GENOMIC DNA]</scope>
    <source>
        <strain evidence="1 2">CIRM-BRFM 2984</strain>
    </source>
</reference>
<dbReference type="EMBL" id="JAWWNJ010000047">
    <property type="protein sequence ID" value="KAK7017786.1"/>
    <property type="molecule type" value="Genomic_DNA"/>
</dbReference>
<proteinExistence type="predicted"/>
<comment type="caution">
    <text evidence="1">The sequence shown here is derived from an EMBL/GenBank/DDBJ whole genome shotgun (WGS) entry which is preliminary data.</text>
</comment>
<organism evidence="1 2">
    <name type="scientific">Favolaschia claudopus</name>
    <dbReference type="NCBI Taxonomy" id="2862362"/>
    <lineage>
        <taxon>Eukaryota</taxon>
        <taxon>Fungi</taxon>
        <taxon>Dikarya</taxon>
        <taxon>Basidiomycota</taxon>
        <taxon>Agaricomycotina</taxon>
        <taxon>Agaricomycetes</taxon>
        <taxon>Agaricomycetidae</taxon>
        <taxon>Agaricales</taxon>
        <taxon>Marasmiineae</taxon>
        <taxon>Mycenaceae</taxon>
        <taxon>Favolaschia</taxon>
    </lineage>
</organism>
<sequence length="284" mass="32023">MNSIVIHSDRCAARVLGCGFRSSVPSCSFESVLTLSEGDGGRQARKTSCSGAPRVLNTLRVSFWLKTAQNFPQREKELPACQGKFAQKSDQAPTVEGEKEWGLLFGVSFPEFCLLAWMRAEKNKKKQKKMCIETPVRTEESNLCHRHCFIFEAYTSDTYGCGGAPSTTSEAWKHCFLGLKTAIEKHRCKKKKKTTQHRRSSAKMLRGSNQLKTYIGRVVESRVAGKQKIEKRVGLAVKAEIFVREESNLGSEEKSGGYRDTAMDGWIWRQINILKRSAKDRMRG</sequence>
<keyword evidence="2" id="KW-1185">Reference proteome</keyword>
<gene>
    <name evidence="1" type="ORF">R3P38DRAFT_3560350</name>
</gene>
<accession>A0AAW0AX67</accession>
<dbReference type="Proteomes" id="UP001362999">
    <property type="component" value="Unassembled WGS sequence"/>
</dbReference>
<protein>
    <submittedName>
        <fullName evidence="1">Uncharacterized protein</fullName>
    </submittedName>
</protein>
<dbReference type="AlphaFoldDB" id="A0AAW0AX67"/>